<dbReference type="PIRSF" id="PIRSF000390">
    <property type="entry name" value="PLP_StrS"/>
    <property type="match status" value="1"/>
</dbReference>
<dbReference type="PANTHER" id="PTHR30244">
    <property type="entry name" value="TRANSAMINASE"/>
    <property type="match status" value="1"/>
</dbReference>
<evidence type="ECO:0000256" key="1">
    <source>
        <dbReference type="PIRSR" id="PIRSR000390-1"/>
    </source>
</evidence>
<dbReference type="GO" id="GO:0008483">
    <property type="term" value="F:transaminase activity"/>
    <property type="evidence" value="ECO:0007669"/>
    <property type="project" value="TreeGrafter"/>
</dbReference>
<dbReference type="InterPro" id="IPR015424">
    <property type="entry name" value="PyrdxlP-dep_Trfase"/>
</dbReference>
<dbReference type="Proteomes" id="UP000186341">
    <property type="component" value="Unassembled WGS sequence"/>
</dbReference>
<dbReference type="CDD" id="cd00616">
    <property type="entry name" value="AHBA_syn"/>
    <property type="match status" value="1"/>
</dbReference>
<sequence length="399" mass="45469">MKFKHLDRQYEEIKDQIHQAITDVLESGQYIQGENVKKLEKELADYTGSKFCITCANGTDALTLCLLSIGINNQDVVFVPDLTFVASAEAIVQAGGIPFFVDVDLETWTISPEDLKHKIKIINEETDLIPKAVISVDLFGNPADYDQIRQICKEHNLKLIVDGAQSFGSEYRGESTLKIGDFSTTSFFPAKNLGCYGDGGAIFTDDPEYANTVRSLCFHGKSLTESGIYERVGMNSRLDEIQAAILRVKLKHFEEFEKNQIQKNAELIRNLIQENSDKAHNNMNLSVQKIQKESNPVLSQFSILFDSEEQRDWVKKKMEEEGIPAQIYYLFPLLMQQAYSVYDLNLLRLKSEQMNRNSRSISNRILSIPFDAYLSDSEINQIIQVVFQIRLCLSEFRNQ</sequence>
<dbReference type="PANTHER" id="PTHR30244:SF42">
    <property type="entry name" value="UDP-2-ACETAMIDO-2-DEOXY-3-OXO-D-GLUCURONATE AMINOTRANSFERASE"/>
    <property type="match status" value="1"/>
</dbReference>
<keyword evidence="2 3" id="KW-0663">Pyridoxal phosphate</keyword>
<dbReference type="EMBL" id="MPJW01000044">
    <property type="protein sequence ID" value="OLU42672.1"/>
    <property type="molecule type" value="Genomic_DNA"/>
</dbReference>
<gene>
    <name evidence="4" type="ORF">BO222_01195</name>
</gene>
<evidence type="ECO:0000313" key="5">
    <source>
        <dbReference type="Proteomes" id="UP000186341"/>
    </source>
</evidence>
<dbReference type="Gene3D" id="3.40.640.10">
    <property type="entry name" value="Type I PLP-dependent aspartate aminotransferase-like (Major domain)"/>
    <property type="match status" value="1"/>
</dbReference>
<evidence type="ECO:0000313" key="4">
    <source>
        <dbReference type="EMBL" id="OLU42672.1"/>
    </source>
</evidence>
<accession>A0A1U7NIU3</accession>
<evidence type="ECO:0000256" key="2">
    <source>
        <dbReference type="PIRSR" id="PIRSR000390-2"/>
    </source>
</evidence>
<organism evidence="4 5">
    <name type="scientific">Ileibacterium valens</name>
    <dbReference type="NCBI Taxonomy" id="1862668"/>
    <lineage>
        <taxon>Bacteria</taxon>
        <taxon>Bacillati</taxon>
        <taxon>Bacillota</taxon>
        <taxon>Erysipelotrichia</taxon>
        <taxon>Erysipelotrichales</taxon>
        <taxon>Erysipelotrichaceae</taxon>
        <taxon>Ileibacterium</taxon>
    </lineage>
</organism>
<dbReference type="GO" id="GO:0000271">
    <property type="term" value="P:polysaccharide biosynthetic process"/>
    <property type="evidence" value="ECO:0007669"/>
    <property type="project" value="TreeGrafter"/>
</dbReference>
<dbReference type="GO" id="GO:0030170">
    <property type="term" value="F:pyridoxal phosphate binding"/>
    <property type="evidence" value="ECO:0007669"/>
    <property type="project" value="TreeGrafter"/>
</dbReference>
<comment type="caution">
    <text evidence="4">The sequence shown here is derived from an EMBL/GenBank/DDBJ whole genome shotgun (WGS) entry which is preliminary data.</text>
</comment>
<dbReference type="InterPro" id="IPR015422">
    <property type="entry name" value="PyrdxlP-dep_Trfase_small"/>
</dbReference>
<dbReference type="InterPro" id="IPR000653">
    <property type="entry name" value="DegT/StrS_aminotransferase"/>
</dbReference>
<dbReference type="AlphaFoldDB" id="A0A1U7NIU3"/>
<evidence type="ECO:0008006" key="6">
    <source>
        <dbReference type="Google" id="ProtNLM"/>
    </source>
</evidence>
<dbReference type="Gene3D" id="3.90.1150.10">
    <property type="entry name" value="Aspartate Aminotransferase, domain 1"/>
    <property type="match status" value="1"/>
</dbReference>
<name>A0A1U7NIU3_9FIRM</name>
<reference evidence="4 5" key="1">
    <citation type="submission" date="2016-11" db="EMBL/GenBank/DDBJ databases">
        <title>Description of two novel members of the family Erysipelotrichaceae: Ileibacterium lipovorans gen. nov., sp. nov. and Dubosiella newyorkensis, gen. nov., sp. nov.</title>
        <authorList>
            <person name="Cox L.M."/>
            <person name="Sohn J."/>
            <person name="Tyrrell K.L."/>
            <person name="Citron D.M."/>
            <person name="Lawson P.A."/>
            <person name="Patel N.B."/>
            <person name="Iizumi T."/>
            <person name="Perez-Perez G.I."/>
            <person name="Goldstein E.J."/>
            <person name="Blaser M.J."/>
        </authorList>
    </citation>
    <scope>NUCLEOTIDE SEQUENCE [LARGE SCALE GENOMIC DNA]</scope>
    <source>
        <strain evidence="4 5">NYU-BL-A3</strain>
    </source>
</reference>
<evidence type="ECO:0000256" key="3">
    <source>
        <dbReference type="RuleBase" id="RU004508"/>
    </source>
</evidence>
<keyword evidence="5" id="KW-1185">Reference proteome</keyword>
<dbReference type="InterPro" id="IPR015421">
    <property type="entry name" value="PyrdxlP-dep_Trfase_major"/>
</dbReference>
<dbReference type="SUPFAM" id="SSF53383">
    <property type="entry name" value="PLP-dependent transferases"/>
    <property type="match status" value="1"/>
</dbReference>
<comment type="similarity">
    <text evidence="3">Belongs to the DegT/DnrJ/EryC1 family.</text>
</comment>
<feature type="modified residue" description="N6-(pyridoxal phosphate)lysine" evidence="2">
    <location>
        <position position="191"/>
    </location>
</feature>
<protein>
    <recommendedName>
        <fullName evidence="6">Aminotransferase DegT</fullName>
    </recommendedName>
</protein>
<proteinExistence type="inferred from homology"/>
<dbReference type="Pfam" id="PF01041">
    <property type="entry name" value="DegT_DnrJ_EryC1"/>
    <property type="match status" value="1"/>
</dbReference>
<feature type="active site" description="Proton acceptor" evidence="1">
    <location>
        <position position="191"/>
    </location>
</feature>